<evidence type="ECO:0000256" key="1">
    <source>
        <dbReference type="SAM" id="MobiDB-lite"/>
    </source>
</evidence>
<organism evidence="2 3">
    <name type="scientific">Paraburkholderia tuberum</name>
    <dbReference type="NCBI Taxonomy" id="157910"/>
    <lineage>
        <taxon>Bacteria</taxon>
        <taxon>Pseudomonadati</taxon>
        <taxon>Pseudomonadota</taxon>
        <taxon>Betaproteobacteria</taxon>
        <taxon>Burkholderiales</taxon>
        <taxon>Burkholderiaceae</taxon>
        <taxon>Paraburkholderia</taxon>
    </lineage>
</organism>
<keyword evidence="3" id="KW-1185">Reference proteome</keyword>
<protein>
    <submittedName>
        <fullName evidence="2">Uncharacterized protein</fullName>
    </submittedName>
</protein>
<feature type="compositionally biased region" description="Basic residues" evidence="1">
    <location>
        <begin position="32"/>
        <end position="43"/>
    </location>
</feature>
<name>A0A1H1K8Q0_9BURK</name>
<feature type="region of interest" description="Disordered" evidence="1">
    <location>
        <begin position="27"/>
        <end position="47"/>
    </location>
</feature>
<accession>A0A1H1K8Q0</accession>
<evidence type="ECO:0000313" key="2">
    <source>
        <dbReference type="EMBL" id="SDR58684.1"/>
    </source>
</evidence>
<gene>
    <name evidence="2" type="ORF">SAMN05445850_6616</name>
</gene>
<sequence>MAGHAPAVRSPYQPVARWTALIFAQNDDSSHKNRARSLRRQTPGRHLEMRPQNVAKRCDAPDSLVKPICYAALIGFNHLT</sequence>
<evidence type="ECO:0000313" key="3">
    <source>
        <dbReference type="Proteomes" id="UP000199365"/>
    </source>
</evidence>
<dbReference type="AlphaFoldDB" id="A0A1H1K8Q0"/>
<reference evidence="3" key="1">
    <citation type="submission" date="2016-10" db="EMBL/GenBank/DDBJ databases">
        <authorList>
            <person name="Varghese N."/>
            <person name="Submissions S."/>
        </authorList>
    </citation>
    <scope>NUCLEOTIDE SEQUENCE [LARGE SCALE GENOMIC DNA]</scope>
    <source>
        <strain evidence="3">DUS833</strain>
    </source>
</reference>
<dbReference type="Proteomes" id="UP000199365">
    <property type="component" value="Unassembled WGS sequence"/>
</dbReference>
<dbReference type="EMBL" id="FNKX01000003">
    <property type="protein sequence ID" value="SDR58684.1"/>
    <property type="molecule type" value="Genomic_DNA"/>
</dbReference>
<proteinExistence type="predicted"/>